<feature type="compositionally biased region" description="Basic and acidic residues" evidence="2">
    <location>
        <begin position="312"/>
        <end position="329"/>
    </location>
</feature>
<feature type="compositionally biased region" description="Basic and acidic residues" evidence="2">
    <location>
        <begin position="177"/>
        <end position="187"/>
    </location>
</feature>
<dbReference type="PANTHER" id="PTHR16487:SF0">
    <property type="entry name" value="PROTEIN PHOSPHATASE 4 REGULATORY SUBUNIT 2-RELATED"/>
    <property type="match status" value="1"/>
</dbReference>
<comment type="similarity">
    <text evidence="1">Belongs to the PPP4R2 family.</text>
</comment>
<proteinExistence type="inferred from homology"/>
<dbReference type="Proteomes" id="UP000191024">
    <property type="component" value="Chromosome C"/>
</dbReference>
<feature type="compositionally biased region" description="Acidic residues" evidence="2">
    <location>
        <begin position="189"/>
        <end position="235"/>
    </location>
</feature>
<feature type="region of interest" description="Disordered" evidence="2">
    <location>
        <begin position="166"/>
        <end position="267"/>
    </location>
</feature>
<dbReference type="GO" id="GO:0030289">
    <property type="term" value="C:protein phosphatase 4 complex"/>
    <property type="evidence" value="ECO:0007669"/>
    <property type="project" value="InterPro"/>
</dbReference>
<evidence type="ECO:0000256" key="2">
    <source>
        <dbReference type="SAM" id="MobiDB-lite"/>
    </source>
</evidence>
<dbReference type="STRING" id="1230905.A0A1G4J312"/>
<gene>
    <name evidence="3" type="ORF">LAMI_0C04676G</name>
</gene>
<organism evidence="3 4">
    <name type="scientific">Lachancea mirantina</name>
    <dbReference type="NCBI Taxonomy" id="1230905"/>
    <lineage>
        <taxon>Eukaryota</taxon>
        <taxon>Fungi</taxon>
        <taxon>Dikarya</taxon>
        <taxon>Ascomycota</taxon>
        <taxon>Saccharomycotina</taxon>
        <taxon>Saccharomycetes</taxon>
        <taxon>Saccharomycetales</taxon>
        <taxon>Saccharomycetaceae</taxon>
        <taxon>Lachancea</taxon>
    </lineage>
</organism>
<dbReference type="GO" id="GO:0019888">
    <property type="term" value="F:protein phosphatase regulator activity"/>
    <property type="evidence" value="ECO:0007669"/>
    <property type="project" value="InterPro"/>
</dbReference>
<dbReference type="GO" id="GO:0005634">
    <property type="term" value="C:nucleus"/>
    <property type="evidence" value="ECO:0007669"/>
    <property type="project" value="TreeGrafter"/>
</dbReference>
<protein>
    <submittedName>
        <fullName evidence="3">LAMI_0C04676g1_1</fullName>
    </submittedName>
</protein>
<dbReference type="InterPro" id="IPR015267">
    <property type="entry name" value="PPP4R2"/>
</dbReference>
<accession>A0A1G4J312</accession>
<evidence type="ECO:0000313" key="3">
    <source>
        <dbReference type="EMBL" id="SCU83789.1"/>
    </source>
</evidence>
<keyword evidence="4" id="KW-1185">Reference proteome</keyword>
<sequence length="329" mass="37227">MGIKSIVLNEKLTNLVVDGNLSVLRTTAAEQLLPELILHLTQTIPDEIFDTNEDILELKARLAKAGKYLDSHFVKAKKYPFTMQRLCELSYHPLKYFHRHELQKFVAALEKCCFVFSFWEADDGTELDENDDTGEVALSKIGWLDTREEKRIAPFLREVESIISTNFGYGNDEGDEDGSRGNDRQEFYDYGEQDDDDDDDDQDYVDDDGDPEDEADGVEMDDESTTSEDEEESDTQDGLRKRKPQELDDYDYENSAETTGDATPKKLRIGAELEIQGTIAGSPGNRNRSELASVSLEQQISVLISPKGQKIKNTDNDEDRNTVHATTDE</sequence>
<evidence type="ECO:0000313" key="4">
    <source>
        <dbReference type="Proteomes" id="UP000191024"/>
    </source>
</evidence>
<dbReference type="EMBL" id="LT598466">
    <property type="protein sequence ID" value="SCU83789.1"/>
    <property type="molecule type" value="Genomic_DNA"/>
</dbReference>
<name>A0A1G4J312_9SACH</name>
<dbReference type="Pfam" id="PF09184">
    <property type="entry name" value="PPP4R2"/>
    <property type="match status" value="1"/>
</dbReference>
<dbReference type="GO" id="GO:0005737">
    <property type="term" value="C:cytoplasm"/>
    <property type="evidence" value="ECO:0007669"/>
    <property type="project" value="TreeGrafter"/>
</dbReference>
<dbReference type="PANTHER" id="PTHR16487">
    <property type="entry name" value="PPP4R2-RELATED PROTEIN"/>
    <property type="match status" value="1"/>
</dbReference>
<evidence type="ECO:0000256" key="1">
    <source>
        <dbReference type="ARBA" id="ARBA00009207"/>
    </source>
</evidence>
<reference evidence="4" key="1">
    <citation type="submission" date="2016-03" db="EMBL/GenBank/DDBJ databases">
        <authorList>
            <person name="Devillers H."/>
        </authorList>
    </citation>
    <scope>NUCLEOTIDE SEQUENCE [LARGE SCALE GENOMIC DNA]</scope>
</reference>
<feature type="region of interest" description="Disordered" evidence="2">
    <location>
        <begin position="307"/>
        <end position="329"/>
    </location>
</feature>
<dbReference type="AlphaFoldDB" id="A0A1G4J312"/>
<dbReference type="OrthoDB" id="341898at2759"/>